<evidence type="ECO:0000256" key="1">
    <source>
        <dbReference type="SAM" id="MobiDB-lite"/>
    </source>
</evidence>
<sequence length="49" mass="4743">MKAKNAATHVSAPAINAHAARDIRTGDSASETAVPPGSSSGPSQADGPS</sequence>
<keyword evidence="3" id="KW-1185">Reference proteome</keyword>
<dbReference type="AlphaFoldDB" id="A0A8J3RPS9"/>
<feature type="compositionally biased region" description="Polar residues" evidence="1">
    <location>
        <begin position="27"/>
        <end position="43"/>
    </location>
</feature>
<gene>
    <name evidence="2" type="ORF">Plo01_53220</name>
</gene>
<organism evidence="2 3">
    <name type="scientific">Planobispora longispora</name>
    <dbReference type="NCBI Taxonomy" id="28887"/>
    <lineage>
        <taxon>Bacteria</taxon>
        <taxon>Bacillati</taxon>
        <taxon>Actinomycetota</taxon>
        <taxon>Actinomycetes</taxon>
        <taxon>Streptosporangiales</taxon>
        <taxon>Streptosporangiaceae</taxon>
        <taxon>Planobispora</taxon>
    </lineage>
</organism>
<comment type="caution">
    <text evidence="2">The sequence shown here is derived from an EMBL/GenBank/DDBJ whole genome shotgun (WGS) entry which is preliminary data.</text>
</comment>
<accession>A0A8J3RPS9</accession>
<reference evidence="2 3" key="1">
    <citation type="submission" date="2021-01" db="EMBL/GenBank/DDBJ databases">
        <title>Whole genome shotgun sequence of Planobispora longispora NBRC 13918.</title>
        <authorList>
            <person name="Komaki H."/>
            <person name="Tamura T."/>
        </authorList>
    </citation>
    <scope>NUCLEOTIDE SEQUENCE [LARGE SCALE GENOMIC DNA]</scope>
    <source>
        <strain evidence="2 3">NBRC 13918</strain>
    </source>
</reference>
<dbReference type="Proteomes" id="UP000616724">
    <property type="component" value="Unassembled WGS sequence"/>
</dbReference>
<feature type="region of interest" description="Disordered" evidence="1">
    <location>
        <begin position="1"/>
        <end position="49"/>
    </location>
</feature>
<proteinExistence type="predicted"/>
<name>A0A8J3RPS9_9ACTN</name>
<dbReference type="EMBL" id="BOOH01000044">
    <property type="protein sequence ID" value="GIH78893.1"/>
    <property type="molecule type" value="Genomic_DNA"/>
</dbReference>
<evidence type="ECO:0000313" key="2">
    <source>
        <dbReference type="EMBL" id="GIH78893.1"/>
    </source>
</evidence>
<evidence type="ECO:0000313" key="3">
    <source>
        <dbReference type="Proteomes" id="UP000616724"/>
    </source>
</evidence>
<protein>
    <submittedName>
        <fullName evidence="2">Uncharacterized protein</fullName>
    </submittedName>
</protein>